<accession>A0A517VLB8</accession>
<evidence type="ECO:0000313" key="2">
    <source>
        <dbReference type="Proteomes" id="UP000316855"/>
    </source>
</evidence>
<reference evidence="1 2" key="1">
    <citation type="submission" date="2019-02" db="EMBL/GenBank/DDBJ databases">
        <title>Deep-cultivation of Planctomycetes and their phenomic and genomic characterization uncovers novel biology.</title>
        <authorList>
            <person name="Wiegand S."/>
            <person name="Jogler M."/>
            <person name="Boedeker C."/>
            <person name="Pinto D."/>
            <person name="Vollmers J."/>
            <person name="Rivas-Marin E."/>
            <person name="Kohn T."/>
            <person name="Peeters S.H."/>
            <person name="Heuer A."/>
            <person name="Rast P."/>
            <person name="Oberbeckmann S."/>
            <person name="Bunk B."/>
            <person name="Jeske O."/>
            <person name="Meyerdierks A."/>
            <person name="Storesund J.E."/>
            <person name="Kallscheuer N."/>
            <person name="Luecker S."/>
            <person name="Lage O.M."/>
            <person name="Pohl T."/>
            <person name="Merkel B.J."/>
            <person name="Hornburger P."/>
            <person name="Mueller R.-W."/>
            <person name="Bruemmer F."/>
            <person name="Labrenz M."/>
            <person name="Spormann A.M."/>
            <person name="Op den Camp H."/>
            <person name="Overmann J."/>
            <person name="Amann R."/>
            <person name="Jetten M.S.M."/>
            <person name="Mascher T."/>
            <person name="Medema M.H."/>
            <person name="Devos D.P."/>
            <person name="Kaster A.-K."/>
            <person name="Ovreas L."/>
            <person name="Rohde M."/>
            <person name="Galperin M.Y."/>
            <person name="Jogler C."/>
        </authorList>
    </citation>
    <scope>NUCLEOTIDE SEQUENCE [LARGE SCALE GENOMIC DNA]</scope>
    <source>
        <strain evidence="1 2">Pan161</strain>
    </source>
</reference>
<dbReference type="KEGG" id="gax:Pan161_54990"/>
<evidence type="ECO:0000313" key="1">
    <source>
        <dbReference type="EMBL" id="QDT93813.1"/>
    </source>
</evidence>
<keyword evidence="2" id="KW-1185">Reference proteome</keyword>
<proteinExistence type="predicted"/>
<gene>
    <name evidence="1" type="ORF">Pan161_54990</name>
</gene>
<dbReference type="EMBL" id="CP036343">
    <property type="protein sequence ID" value="QDT93813.1"/>
    <property type="molecule type" value="Genomic_DNA"/>
</dbReference>
<dbReference type="AlphaFoldDB" id="A0A517VLB8"/>
<sequence>MILISNTAITNSPWVDHDEYCVIQQTYAKTKNKVTY</sequence>
<name>A0A517VLB8_9PLAN</name>
<dbReference type="Proteomes" id="UP000316855">
    <property type="component" value="Chromosome"/>
</dbReference>
<protein>
    <submittedName>
        <fullName evidence="1">Uncharacterized protein</fullName>
    </submittedName>
</protein>
<organism evidence="1 2">
    <name type="scientific">Gimesia algae</name>
    <dbReference type="NCBI Taxonomy" id="2527971"/>
    <lineage>
        <taxon>Bacteria</taxon>
        <taxon>Pseudomonadati</taxon>
        <taxon>Planctomycetota</taxon>
        <taxon>Planctomycetia</taxon>
        <taxon>Planctomycetales</taxon>
        <taxon>Planctomycetaceae</taxon>
        <taxon>Gimesia</taxon>
    </lineage>
</organism>